<dbReference type="Proteomes" id="UP000326939">
    <property type="component" value="Chromosome 8"/>
</dbReference>
<gene>
    <name evidence="1" type="ORF">DKX38_012259</name>
</gene>
<comment type="caution">
    <text evidence="1">The sequence shown here is derived from an EMBL/GenBank/DDBJ whole genome shotgun (WGS) entry which is preliminary data.</text>
</comment>
<dbReference type="InterPro" id="IPR051703">
    <property type="entry name" value="NF-kappa-B_Signaling_Reg"/>
</dbReference>
<evidence type="ECO:0000313" key="1">
    <source>
        <dbReference type="EMBL" id="KAB5544147.1"/>
    </source>
</evidence>
<name>A0A5N5LN34_9ROSI</name>
<evidence type="ECO:0000313" key="2">
    <source>
        <dbReference type="Proteomes" id="UP000326939"/>
    </source>
</evidence>
<protein>
    <submittedName>
        <fullName evidence="1">Uncharacterized protein</fullName>
    </submittedName>
</protein>
<organism evidence="1 2">
    <name type="scientific">Salix brachista</name>
    <dbReference type="NCBI Taxonomy" id="2182728"/>
    <lineage>
        <taxon>Eukaryota</taxon>
        <taxon>Viridiplantae</taxon>
        <taxon>Streptophyta</taxon>
        <taxon>Embryophyta</taxon>
        <taxon>Tracheophyta</taxon>
        <taxon>Spermatophyta</taxon>
        <taxon>Magnoliopsida</taxon>
        <taxon>eudicotyledons</taxon>
        <taxon>Gunneridae</taxon>
        <taxon>Pentapetalae</taxon>
        <taxon>rosids</taxon>
        <taxon>fabids</taxon>
        <taxon>Malpighiales</taxon>
        <taxon>Salicaceae</taxon>
        <taxon>Saliceae</taxon>
        <taxon>Salix</taxon>
    </lineage>
</organism>
<dbReference type="GO" id="GO:0006281">
    <property type="term" value="P:DNA repair"/>
    <property type="evidence" value="ECO:0007669"/>
    <property type="project" value="UniProtKB-ARBA"/>
</dbReference>
<dbReference type="InterPro" id="IPR011335">
    <property type="entry name" value="Restrct_endonuc-II-like"/>
</dbReference>
<dbReference type="EMBL" id="VDCV01000008">
    <property type="protein sequence ID" value="KAB5544147.1"/>
    <property type="molecule type" value="Genomic_DNA"/>
</dbReference>
<dbReference type="PANTHER" id="PTHR46609:SF4">
    <property type="entry name" value="RESTRICTION ENDONUCLEASE, TYPE II-LIKE SUPERFAMILY PROTEIN"/>
    <property type="match status" value="1"/>
</dbReference>
<proteinExistence type="predicted"/>
<accession>A0A5N5LN34</accession>
<dbReference type="PANTHER" id="PTHR46609">
    <property type="entry name" value="EXONUCLEASE, PHAGE-TYPE/RECB, C-TERMINAL DOMAIN-CONTAINING PROTEIN"/>
    <property type="match status" value="1"/>
</dbReference>
<dbReference type="SUPFAM" id="SSF52980">
    <property type="entry name" value="Restriction endonuclease-like"/>
    <property type="match status" value="1"/>
</dbReference>
<dbReference type="AlphaFoldDB" id="A0A5N5LN34"/>
<sequence length="137" mass="15850">MQWIPLRKLARPVTAHVQLWLEKLGAKEPFSGNVAICRTIAREEEALGRYKLTAGNIVLFPKFKVHGVLEIKRPSFKGEICRGFTLEAEPSLIFIVYIPRARGLMEILDKDWMDFYVWTPDGSSLFALYQDDAYWML</sequence>
<keyword evidence="2" id="KW-1185">Reference proteome</keyword>
<reference evidence="2" key="1">
    <citation type="journal article" date="2019" name="Gigascience">
        <title>De novo genome assembly of the endangered Acer yangbiense, a plant species with extremely small populations endemic to Yunnan Province, China.</title>
        <authorList>
            <person name="Yang J."/>
            <person name="Wariss H.M."/>
            <person name="Tao L."/>
            <person name="Zhang R."/>
            <person name="Yun Q."/>
            <person name="Hollingsworth P."/>
            <person name="Dao Z."/>
            <person name="Luo G."/>
            <person name="Guo H."/>
            <person name="Ma Y."/>
            <person name="Sun W."/>
        </authorList>
    </citation>
    <scope>NUCLEOTIDE SEQUENCE [LARGE SCALE GENOMIC DNA]</scope>
    <source>
        <strain evidence="2">cv. br00</strain>
    </source>
</reference>